<reference evidence="1 2" key="1">
    <citation type="submission" date="2018-10" db="EMBL/GenBank/DDBJ databases">
        <title>Draft Genome Sequence of Bacteroides sp. KCTC 15687.</title>
        <authorList>
            <person name="Yu S.Y."/>
            <person name="Kim J.S."/>
            <person name="Oh B.S."/>
            <person name="Park S.H."/>
            <person name="Kang S.W."/>
            <person name="Park J.E."/>
            <person name="Choi S.H."/>
            <person name="Han K.I."/>
            <person name="Lee K.C."/>
            <person name="Eom M.K."/>
            <person name="Suh M.K."/>
            <person name="Lee D.H."/>
            <person name="Yoon H."/>
            <person name="Kim B."/>
            <person name="Yang S.J."/>
            <person name="Lee J.S."/>
            <person name="Lee J.H."/>
        </authorList>
    </citation>
    <scope>NUCLEOTIDE SEQUENCE [LARGE SCALE GENOMIC DNA]</scope>
    <source>
        <strain evidence="1 2">KCTC 15687</strain>
    </source>
</reference>
<protein>
    <submittedName>
        <fullName evidence="1">Uncharacterized protein</fullName>
    </submittedName>
</protein>
<comment type="caution">
    <text evidence="1">The sequence shown here is derived from an EMBL/GenBank/DDBJ whole genome shotgun (WGS) entry which is preliminary data.</text>
</comment>
<dbReference type="Proteomes" id="UP000288079">
    <property type="component" value="Unassembled WGS sequence"/>
</dbReference>
<organism evidence="1 2">
    <name type="scientific">Bacteroides faecalis</name>
    <dbReference type="NCBI Taxonomy" id="2447885"/>
    <lineage>
        <taxon>Bacteria</taxon>
        <taxon>Pseudomonadati</taxon>
        <taxon>Bacteroidota</taxon>
        <taxon>Bacteroidia</taxon>
        <taxon>Bacteroidales</taxon>
        <taxon>Bacteroidaceae</taxon>
        <taxon>Bacteroides</taxon>
    </lineage>
</organism>
<sequence>MADYLKQKELYIKQYPQAKNWLNQCVICQEIGYKPEMPENIYPGVLAQNIRKLFKPLPVNEHGICAQCAAYIHNI</sequence>
<dbReference type="RefSeq" id="WP_125040705.1">
    <property type="nucleotide sequence ID" value="NZ_BHWB01000003.1"/>
</dbReference>
<dbReference type="AlphaFoldDB" id="A0A401LSQ2"/>
<gene>
    <name evidence="1" type="ORF">KGMB02408_14640</name>
</gene>
<keyword evidence="2" id="KW-1185">Reference proteome</keyword>
<evidence type="ECO:0000313" key="2">
    <source>
        <dbReference type="Proteomes" id="UP000288079"/>
    </source>
</evidence>
<dbReference type="EMBL" id="BHWB01000003">
    <property type="protein sequence ID" value="GCB34519.1"/>
    <property type="molecule type" value="Genomic_DNA"/>
</dbReference>
<accession>A0A401LSQ2</accession>
<dbReference type="OrthoDB" id="2989981at2"/>
<evidence type="ECO:0000313" key="1">
    <source>
        <dbReference type="EMBL" id="GCB34519.1"/>
    </source>
</evidence>
<proteinExistence type="predicted"/>
<name>A0A401LSQ2_9BACE</name>